<keyword evidence="1" id="KW-0902">Two-component regulatory system</keyword>
<evidence type="ECO:0000259" key="3">
    <source>
        <dbReference type="PROSITE" id="PS50894"/>
    </source>
</evidence>
<evidence type="ECO:0000256" key="1">
    <source>
        <dbReference type="ARBA" id="ARBA00023012"/>
    </source>
</evidence>
<dbReference type="EMBL" id="AGCA01000062">
    <property type="protein sequence ID" value="EGY29694.1"/>
    <property type="molecule type" value="Genomic_DNA"/>
</dbReference>
<dbReference type="InterPro" id="IPR036641">
    <property type="entry name" value="HPT_dom_sf"/>
</dbReference>
<dbReference type="AlphaFoldDB" id="G2GX30"/>
<comment type="caution">
    <text evidence="4">The sequence shown here is derived from an EMBL/GenBank/DDBJ whole genome shotgun (WGS) entry which is preliminary data.</text>
</comment>
<reference evidence="4 5" key="1">
    <citation type="journal article" date="2012" name="Genome Res.">
        <title>Genomic basis of endosymbiont-conferred protection against an insect parasitoid.</title>
        <authorList>
            <person name="Hansen A.K."/>
            <person name="Vorburger C."/>
            <person name="Moran N.A."/>
        </authorList>
    </citation>
    <scope>NUCLEOTIDE SEQUENCE [LARGE SCALE GENOMIC DNA]</scope>
    <source>
        <strain evidence="5">R5.15</strain>
    </source>
</reference>
<dbReference type="Gene3D" id="1.20.120.160">
    <property type="entry name" value="HPT domain"/>
    <property type="match status" value="1"/>
</dbReference>
<evidence type="ECO:0000313" key="5">
    <source>
        <dbReference type="Proteomes" id="UP000004116"/>
    </source>
</evidence>
<dbReference type="PROSITE" id="PS50894">
    <property type="entry name" value="HPT"/>
    <property type="match status" value="1"/>
</dbReference>
<evidence type="ECO:0000313" key="4">
    <source>
        <dbReference type="EMBL" id="EGY29694.1"/>
    </source>
</evidence>
<dbReference type="GO" id="GO:0004672">
    <property type="term" value="F:protein kinase activity"/>
    <property type="evidence" value="ECO:0007669"/>
    <property type="project" value="UniProtKB-ARBA"/>
</dbReference>
<evidence type="ECO:0000256" key="2">
    <source>
        <dbReference type="PROSITE-ProRule" id="PRU00110"/>
    </source>
</evidence>
<feature type="modified residue" description="Phosphohistidine" evidence="2">
    <location>
        <position position="80"/>
    </location>
</feature>
<dbReference type="GO" id="GO:0000160">
    <property type="term" value="P:phosphorelay signal transduction system"/>
    <property type="evidence" value="ECO:0007669"/>
    <property type="project" value="UniProtKB-KW"/>
</dbReference>
<organism evidence="4 5">
    <name type="scientific">Candidatus Regiella insecticola 5.15</name>
    <dbReference type="NCBI Taxonomy" id="1005043"/>
    <lineage>
        <taxon>Bacteria</taxon>
        <taxon>Pseudomonadati</taxon>
        <taxon>Pseudomonadota</taxon>
        <taxon>Gammaproteobacteria</taxon>
        <taxon>Enterobacterales</taxon>
        <taxon>Enterobacteriaceae</taxon>
        <taxon>aphid secondary symbionts</taxon>
        <taxon>Candidatus Regiella</taxon>
    </lineage>
</organism>
<name>G2GX30_9ENTR</name>
<gene>
    <name evidence="4" type="ORF">Rin_00003150</name>
</gene>
<keyword evidence="5" id="KW-1185">Reference proteome</keyword>
<accession>G2GX30</accession>
<dbReference type="Proteomes" id="UP000004116">
    <property type="component" value="Unassembled WGS sequence"/>
</dbReference>
<proteinExistence type="predicted"/>
<protein>
    <submittedName>
        <fullName evidence="4">Hpt domain protein</fullName>
    </submittedName>
</protein>
<dbReference type="InterPro" id="IPR008207">
    <property type="entry name" value="Sig_transdc_His_kin_Hpt_dom"/>
</dbReference>
<keyword evidence="2" id="KW-0597">Phosphoprotein</keyword>
<feature type="domain" description="HPt" evidence="3">
    <location>
        <begin position="40"/>
        <end position="139"/>
    </location>
</feature>
<dbReference type="Pfam" id="PF01627">
    <property type="entry name" value="Hpt"/>
    <property type="match status" value="1"/>
</dbReference>
<sequence length="139" mass="15326">MNEYLSKPATMGQLAELIDLATQFQLERDIPLLPQSVAPKPMLDLTDHQLSKKIKQALLMLVQKITESIDDTSALLHHLHTLKGCAGQAGLTELQNNAAELETCLHAGGAVTKKEVETLYQLISFHFDDVMNTTADKTD</sequence>
<dbReference type="SUPFAM" id="SSF47226">
    <property type="entry name" value="Histidine-containing phosphotransfer domain, HPT domain"/>
    <property type="match status" value="1"/>
</dbReference>
<dbReference type="PATRIC" id="fig|1005043.3.peg.298"/>